<evidence type="ECO:0000256" key="2">
    <source>
        <dbReference type="SAM" id="Phobius"/>
    </source>
</evidence>
<feature type="compositionally biased region" description="Basic and acidic residues" evidence="1">
    <location>
        <begin position="173"/>
        <end position="191"/>
    </location>
</feature>
<reference evidence="4" key="1">
    <citation type="submission" date="2016-09" db="EMBL/GenBank/DDBJ databases">
        <authorList>
            <person name="Varghese N."/>
            <person name="Submissions S."/>
        </authorList>
    </citation>
    <scope>NUCLEOTIDE SEQUENCE [LARGE SCALE GENOMIC DNA]</scope>
    <source>
        <strain evidence="4">ANC 4466</strain>
    </source>
</reference>
<proteinExistence type="predicted"/>
<accession>A0A240EA65</accession>
<keyword evidence="2" id="KW-1133">Transmembrane helix</keyword>
<dbReference type="OrthoDB" id="6712592at2"/>
<keyword evidence="2" id="KW-0812">Transmembrane</keyword>
<keyword evidence="2" id="KW-0472">Membrane</keyword>
<dbReference type="RefSeq" id="WP_097079321.1">
    <property type="nucleotide sequence ID" value="NZ_BAABHT010000005.1"/>
</dbReference>
<dbReference type="AlphaFoldDB" id="A0A240EA65"/>
<evidence type="ECO:0000313" key="4">
    <source>
        <dbReference type="Proteomes" id="UP000219042"/>
    </source>
</evidence>
<feature type="transmembrane region" description="Helical" evidence="2">
    <location>
        <begin position="75"/>
        <end position="101"/>
    </location>
</feature>
<dbReference type="Proteomes" id="UP000219042">
    <property type="component" value="Unassembled WGS sequence"/>
</dbReference>
<sequence length="191" mass="21094">MGLILFILIAIVAEIVTWIVVGDWVGSGWYVFFWFIAAFFIGLNMVRGSTAHIMPQMQQMQMTGQMGGDPQVSKYMTRAIAGFFLMIPGLLTDVVALLMLIPAVQNVFKKAAMNAMQKRQQAMMEKMMGGMGGMNGAAGQGNPFADIMRQMEDMQRGQMGGRGASNDANIIDGEAREVEPEQKRIETKDKE</sequence>
<feature type="region of interest" description="Disordered" evidence="1">
    <location>
        <begin position="157"/>
        <end position="191"/>
    </location>
</feature>
<dbReference type="NCBIfam" id="NF008528">
    <property type="entry name" value="PRK11463.1-2"/>
    <property type="match status" value="1"/>
</dbReference>
<dbReference type="PANTHER" id="PTHR35335:SF1">
    <property type="entry name" value="UPF0716 PROTEIN FXSA"/>
    <property type="match status" value="1"/>
</dbReference>
<dbReference type="PANTHER" id="PTHR35335">
    <property type="entry name" value="UPF0716 PROTEIN FXSA"/>
    <property type="match status" value="1"/>
</dbReference>
<evidence type="ECO:0000256" key="1">
    <source>
        <dbReference type="SAM" id="MobiDB-lite"/>
    </source>
</evidence>
<dbReference type="GO" id="GO:0016020">
    <property type="term" value="C:membrane"/>
    <property type="evidence" value="ECO:0007669"/>
    <property type="project" value="InterPro"/>
</dbReference>
<dbReference type="EMBL" id="OANT01000005">
    <property type="protein sequence ID" value="SNX45542.1"/>
    <property type="molecule type" value="Genomic_DNA"/>
</dbReference>
<keyword evidence="4" id="KW-1185">Reference proteome</keyword>
<name>A0A240EA65_9GAMM</name>
<dbReference type="Pfam" id="PF04186">
    <property type="entry name" value="FxsA"/>
    <property type="match status" value="1"/>
</dbReference>
<dbReference type="InterPro" id="IPR007313">
    <property type="entry name" value="FxsA"/>
</dbReference>
<protein>
    <submittedName>
        <fullName evidence="3">UPF0716 protein FxsA</fullName>
    </submittedName>
</protein>
<organism evidence="3 4">
    <name type="scientific">Acinetobacter puyangensis</name>
    <dbReference type="NCBI Taxonomy" id="1096779"/>
    <lineage>
        <taxon>Bacteria</taxon>
        <taxon>Pseudomonadati</taxon>
        <taxon>Pseudomonadota</taxon>
        <taxon>Gammaproteobacteria</taxon>
        <taxon>Moraxellales</taxon>
        <taxon>Moraxellaceae</taxon>
        <taxon>Acinetobacter</taxon>
    </lineage>
</organism>
<gene>
    <name evidence="3" type="ORF">SAMN05421731_10596</name>
</gene>
<feature type="transmembrane region" description="Helical" evidence="2">
    <location>
        <begin position="32"/>
        <end position="54"/>
    </location>
</feature>
<evidence type="ECO:0000313" key="3">
    <source>
        <dbReference type="EMBL" id="SNX45542.1"/>
    </source>
</evidence>